<evidence type="ECO:0000313" key="2">
    <source>
        <dbReference type="EMBL" id="TEA15950.1"/>
    </source>
</evidence>
<dbReference type="InterPro" id="IPR003615">
    <property type="entry name" value="HNH_nuc"/>
</dbReference>
<accession>A0A4R8TDL9</accession>
<evidence type="ECO:0000313" key="3">
    <source>
        <dbReference type="Proteomes" id="UP000295604"/>
    </source>
</evidence>
<gene>
    <name evidence="2" type="ORF">C8034_v001410</name>
</gene>
<dbReference type="Pfam" id="PF13391">
    <property type="entry name" value="HNH_2"/>
    <property type="match status" value="1"/>
</dbReference>
<reference evidence="2 3" key="1">
    <citation type="submission" date="2018-11" db="EMBL/GenBank/DDBJ databases">
        <title>Genome sequence and assembly of Colletotrichum sidae.</title>
        <authorList>
            <person name="Gan P."/>
            <person name="Shirasu K."/>
        </authorList>
    </citation>
    <scope>NUCLEOTIDE SEQUENCE [LARGE SCALE GENOMIC DNA]</scope>
    <source>
        <strain evidence="2 3">CBS 518.97</strain>
    </source>
</reference>
<sequence>MEGTSGQEGPVVASGSKVEEFTRHLHNFFRLHQNTAGSPTPRDEEVLKAFLLAEPQRDVPVGFLAELGANCDIVLNIIRACQVDGLTIKAKRLTQADFVGLLFTLPPSRLRGILNDLTRATGEDKRKLIDKLDRAADRFTALAKIFLNIRDRDVVKEEQPRRDAVESKGARERDGGRCLITGSWFVQVCHIWPYSAGETVSFIAAALDEMAVLVWDEKDVSELQEALLGSYGQHRIDYMSNMLTLSHEMHEAWSLGYFAIRVVDGPFSRNIAGHGTTVVSRSSQRKKVKTDIMVDVEGKEWVLKLRVEFLKRPFKSIKDTTILPLDDLANSGLFSQSQDKKVLKAYHVDTGRPIEHGELFQVTSK</sequence>
<feature type="domain" description="HNH nuclease" evidence="1">
    <location>
        <begin position="178"/>
        <end position="260"/>
    </location>
</feature>
<dbReference type="AlphaFoldDB" id="A0A4R8TDL9"/>
<comment type="caution">
    <text evidence="2">The sequence shown here is derived from an EMBL/GenBank/DDBJ whole genome shotgun (WGS) entry which is preliminary data.</text>
</comment>
<evidence type="ECO:0000259" key="1">
    <source>
        <dbReference type="Pfam" id="PF13391"/>
    </source>
</evidence>
<organism evidence="2 3">
    <name type="scientific">Colletotrichum sidae</name>
    <dbReference type="NCBI Taxonomy" id="1347389"/>
    <lineage>
        <taxon>Eukaryota</taxon>
        <taxon>Fungi</taxon>
        <taxon>Dikarya</taxon>
        <taxon>Ascomycota</taxon>
        <taxon>Pezizomycotina</taxon>
        <taxon>Sordariomycetes</taxon>
        <taxon>Hypocreomycetidae</taxon>
        <taxon>Glomerellales</taxon>
        <taxon>Glomerellaceae</taxon>
        <taxon>Colletotrichum</taxon>
        <taxon>Colletotrichum orbiculare species complex</taxon>
    </lineage>
</organism>
<proteinExistence type="predicted"/>
<keyword evidence="3" id="KW-1185">Reference proteome</keyword>
<dbReference type="Proteomes" id="UP000295604">
    <property type="component" value="Unassembled WGS sequence"/>
</dbReference>
<dbReference type="EMBL" id="QAPF01000121">
    <property type="protein sequence ID" value="TEA15950.1"/>
    <property type="molecule type" value="Genomic_DNA"/>
</dbReference>
<protein>
    <recommendedName>
        <fullName evidence="1">HNH nuclease domain-containing protein</fullName>
    </recommendedName>
</protein>
<name>A0A4R8TDL9_9PEZI</name>